<protein>
    <submittedName>
        <fullName evidence="1">Uncharacterized protein</fullName>
    </submittedName>
</protein>
<name>Q0UPX1_PHANO</name>
<dbReference type="InParanoid" id="Q0UPX1"/>
<organism evidence="1 2">
    <name type="scientific">Phaeosphaeria nodorum (strain SN15 / ATCC MYA-4574 / FGSC 10173)</name>
    <name type="common">Glume blotch fungus</name>
    <name type="synonym">Parastagonospora nodorum</name>
    <dbReference type="NCBI Taxonomy" id="321614"/>
    <lineage>
        <taxon>Eukaryota</taxon>
        <taxon>Fungi</taxon>
        <taxon>Dikarya</taxon>
        <taxon>Ascomycota</taxon>
        <taxon>Pezizomycotina</taxon>
        <taxon>Dothideomycetes</taxon>
        <taxon>Pleosporomycetidae</taxon>
        <taxon>Pleosporales</taxon>
        <taxon>Pleosporineae</taxon>
        <taxon>Phaeosphaeriaceae</taxon>
        <taxon>Parastagonospora</taxon>
    </lineage>
</organism>
<dbReference type="Proteomes" id="UP000001055">
    <property type="component" value="Unassembled WGS sequence"/>
</dbReference>
<gene>
    <name evidence="1" type="ORF">SNOG_06193</name>
</gene>
<evidence type="ECO:0000313" key="2">
    <source>
        <dbReference type="Proteomes" id="UP000001055"/>
    </source>
</evidence>
<dbReference type="RefSeq" id="XP_001796575.1">
    <property type="nucleotide sequence ID" value="XM_001796523.1"/>
</dbReference>
<dbReference type="GeneID" id="5973454"/>
<dbReference type="HOGENOM" id="CLU_2543338_0_0_1"/>
<dbReference type="AlphaFoldDB" id="Q0UPX1"/>
<accession>Q0UPX1</accession>
<evidence type="ECO:0000313" key="1">
    <source>
        <dbReference type="EMBL" id="EAT86024.1"/>
    </source>
</evidence>
<reference evidence="2" key="1">
    <citation type="journal article" date="2007" name="Plant Cell">
        <title>Dothideomycete-plant interactions illuminated by genome sequencing and EST analysis of the wheat pathogen Stagonospora nodorum.</title>
        <authorList>
            <person name="Hane J.K."/>
            <person name="Lowe R.G."/>
            <person name="Solomon P.S."/>
            <person name="Tan K.C."/>
            <person name="Schoch C.L."/>
            <person name="Spatafora J.W."/>
            <person name="Crous P.W."/>
            <person name="Kodira C."/>
            <person name="Birren B.W."/>
            <person name="Galagan J.E."/>
            <person name="Torriani S.F."/>
            <person name="McDonald B.A."/>
            <person name="Oliver R.P."/>
        </authorList>
    </citation>
    <scope>NUCLEOTIDE SEQUENCE [LARGE SCALE GENOMIC DNA]</scope>
    <source>
        <strain evidence="2">SN15 / ATCC MYA-4574 / FGSC 10173</strain>
    </source>
</reference>
<dbReference type="EMBL" id="CH445333">
    <property type="protein sequence ID" value="EAT86024.1"/>
    <property type="molecule type" value="Genomic_DNA"/>
</dbReference>
<dbReference type="KEGG" id="pno:SNOG_06193"/>
<sequence length="83" mass="8902">MWDLRLQAFVPNEENGSWLVGDASSEFIPSGEQTSYAPKPSNEFRRPVVSMLRSACEYDGGFRVAQQICLALSSDGAMGGGAG</sequence>
<proteinExistence type="predicted"/>